<proteinExistence type="predicted"/>
<name>A0AAX3AQQ3_HALDO</name>
<gene>
    <name evidence="2" type="ORF">MUK72_15360</name>
</gene>
<feature type="coiled-coil region" evidence="1">
    <location>
        <begin position="53"/>
        <end position="122"/>
    </location>
</feature>
<evidence type="ECO:0000313" key="3">
    <source>
        <dbReference type="Proteomes" id="UP000830542"/>
    </source>
</evidence>
<dbReference type="KEGG" id="hdo:MUK72_15360"/>
<evidence type="ECO:0000256" key="1">
    <source>
        <dbReference type="SAM" id="Coils"/>
    </source>
</evidence>
<dbReference type="EMBL" id="CP095006">
    <property type="protein sequence ID" value="UOO96573.1"/>
    <property type="molecule type" value="Genomic_DNA"/>
</dbReference>
<dbReference type="AlphaFoldDB" id="A0AAX3AQQ3"/>
<keyword evidence="3" id="KW-1185">Reference proteome</keyword>
<geneLocation type="plasmid" evidence="2 3">
    <name>unnamed1</name>
</geneLocation>
<dbReference type="GeneID" id="71763254"/>
<dbReference type="Proteomes" id="UP000830542">
    <property type="component" value="Plasmid unnamed1"/>
</dbReference>
<accession>A0AAX3AQQ3</accession>
<dbReference type="RefSeq" id="WP_244705418.1">
    <property type="nucleotide sequence ID" value="NZ_BAAADN010000005.1"/>
</dbReference>
<protein>
    <submittedName>
        <fullName evidence="2">Uncharacterized protein</fullName>
    </submittedName>
</protein>
<sequence>MDSYPFCLRGNIACPLAERQLSLGGDVPGVGVHTGSRVTRMHASSGTTAAQSGEQLFERIVALEERVSELEADQERHREELHAVARENHELRSSHERLEERVDDTEIEHNELQSELERAEASRGHIIEDIVDVEEQLTDMEVKPVEPDNGNNAKTSQQHTDMAPIERISVMDTDETGIDVTPSIERAVSIFEHWEEWSDKTPKGRVLKDDLKTLLRTATGEGLAWRQVYRAAEALEELSKGHIEFIDHSRHGKMLIESQPARSGDCHSSSAATS</sequence>
<organism evidence="2 3">
    <name type="scientific">Halococcus dombrowskii</name>
    <dbReference type="NCBI Taxonomy" id="179637"/>
    <lineage>
        <taxon>Archaea</taxon>
        <taxon>Methanobacteriati</taxon>
        <taxon>Methanobacteriota</taxon>
        <taxon>Stenosarchaea group</taxon>
        <taxon>Halobacteria</taxon>
        <taxon>Halobacteriales</taxon>
        <taxon>Halococcaceae</taxon>
        <taxon>Halococcus</taxon>
    </lineage>
</organism>
<evidence type="ECO:0000313" key="2">
    <source>
        <dbReference type="EMBL" id="UOO96573.1"/>
    </source>
</evidence>
<keyword evidence="1" id="KW-0175">Coiled coil</keyword>
<keyword evidence="2" id="KW-0614">Plasmid</keyword>
<reference evidence="2" key="1">
    <citation type="submission" date="2022-04" db="EMBL/GenBank/DDBJ databases">
        <title>Sequencing and genomic assembly of Halococcus dombrowskii.</title>
        <authorList>
            <person name="Lim S.W."/>
            <person name="MacLea K.S."/>
        </authorList>
    </citation>
    <scope>NUCLEOTIDE SEQUENCE</scope>
    <source>
        <strain evidence="2">H4</strain>
        <plasmid evidence="2">unnamed1</plasmid>
    </source>
</reference>